<keyword evidence="6" id="KW-1185">Reference proteome</keyword>
<dbReference type="PANTHER" id="PTHR46082:SF11">
    <property type="entry name" value="AAA+ ATPASE DOMAIN-CONTAINING PROTEIN-RELATED"/>
    <property type="match status" value="1"/>
</dbReference>
<dbReference type="PROSITE" id="PS50297">
    <property type="entry name" value="ANK_REP_REGION"/>
    <property type="match status" value="2"/>
</dbReference>
<feature type="repeat" description="ANK" evidence="2">
    <location>
        <begin position="910"/>
        <end position="947"/>
    </location>
</feature>
<dbReference type="SUPFAM" id="SSF53167">
    <property type="entry name" value="Purine and uridine phosphorylases"/>
    <property type="match status" value="1"/>
</dbReference>
<feature type="repeat" description="ANK" evidence="2">
    <location>
        <begin position="817"/>
        <end position="849"/>
    </location>
</feature>
<dbReference type="Pfam" id="PF24883">
    <property type="entry name" value="NPHP3_N"/>
    <property type="match status" value="1"/>
</dbReference>
<dbReference type="GO" id="GO:0009116">
    <property type="term" value="P:nucleoside metabolic process"/>
    <property type="evidence" value="ECO:0007669"/>
    <property type="project" value="InterPro"/>
</dbReference>
<dbReference type="Gene3D" id="3.40.50.1580">
    <property type="entry name" value="Nucleoside phosphorylase domain"/>
    <property type="match status" value="1"/>
</dbReference>
<dbReference type="PROSITE" id="PS50088">
    <property type="entry name" value="ANK_REPEAT"/>
    <property type="match status" value="3"/>
</dbReference>
<name>A0AAD8U995_GLOAC</name>
<dbReference type="SMART" id="SM00248">
    <property type="entry name" value="ANK"/>
    <property type="match status" value="4"/>
</dbReference>
<dbReference type="Proteomes" id="UP001244207">
    <property type="component" value="Unassembled WGS sequence"/>
</dbReference>
<dbReference type="RefSeq" id="XP_060357570.1">
    <property type="nucleotide sequence ID" value="XM_060512989.1"/>
</dbReference>
<feature type="repeat" description="ANK" evidence="2">
    <location>
        <begin position="948"/>
        <end position="980"/>
    </location>
</feature>
<dbReference type="InterPro" id="IPR036770">
    <property type="entry name" value="Ankyrin_rpt-contain_sf"/>
</dbReference>
<reference evidence="5" key="1">
    <citation type="submission" date="2021-12" db="EMBL/GenBank/DDBJ databases">
        <title>Comparative genomics, transcriptomics and evolutionary studies reveal genomic signatures of adaptation to plant cell wall in hemibiotrophic fungi.</title>
        <authorList>
            <consortium name="DOE Joint Genome Institute"/>
            <person name="Baroncelli R."/>
            <person name="Diaz J.F."/>
            <person name="Benocci T."/>
            <person name="Peng M."/>
            <person name="Battaglia E."/>
            <person name="Haridas S."/>
            <person name="Andreopoulos W."/>
            <person name="Labutti K."/>
            <person name="Pangilinan J."/>
            <person name="Floch G.L."/>
            <person name="Makela M.R."/>
            <person name="Henrissat B."/>
            <person name="Grigoriev I.V."/>
            <person name="Crouch J.A."/>
            <person name="De Vries R.P."/>
            <person name="Sukno S.A."/>
            <person name="Thon M.R."/>
        </authorList>
    </citation>
    <scope>NUCLEOTIDE SEQUENCE</scope>
    <source>
        <strain evidence="5">CBS 112980</strain>
    </source>
</reference>
<dbReference type="Gene3D" id="3.40.50.300">
    <property type="entry name" value="P-loop containing nucleotide triphosphate hydrolases"/>
    <property type="match status" value="1"/>
</dbReference>
<comment type="caution">
    <text evidence="5">The sequence shown here is derived from an EMBL/GenBank/DDBJ whole genome shotgun (WGS) entry which is preliminary data.</text>
</comment>
<evidence type="ECO:0000256" key="1">
    <source>
        <dbReference type="ARBA" id="ARBA00022737"/>
    </source>
</evidence>
<protein>
    <recommendedName>
        <fullName evidence="7">Nucleoside phosphorylase domain-containing protein</fullName>
    </recommendedName>
</protein>
<feature type="domain" description="Nephrocystin 3-like N-terminal" evidence="4">
    <location>
        <begin position="353"/>
        <end position="526"/>
    </location>
</feature>
<dbReference type="EMBL" id="JAHMHS010000246">
    <property type="protein sequence ID" value="KAK1705186.1"/>
    <property type="molecule type" value="Genomic_DNA"/>
</dbReference>
<evidence type="ECO:0000313" key="5">
    <source>
        <dbReference type="EMBL" id="KAK1705186.1"/>
    </source>
</evidence>
<dbReference type="Pfam" id="PF01048">
    <property type="entry name" value="PNP_UDP_1"/>
    <property type="match status" value="1"/>
</dbReference>
<dbReference type="SUPFAM" id="SSF48403">
    <property type="entry name" value="Ankyrin repeat"/>
    <property type="match status" value="1"/>
</dbReference>
<evidence type="ECO:0000256" key="2">
    <source>
        <dbReference type="PROSITE-ProRule" id="PRU00023"/>
    </source>
</evidence>
<sequence>MDGKRLGSEDGGCNSSATPKRQRTLLGNWDSETRWSIDDIPLEYHRYTVAWICALSTELVAAEAMLDEKHDTLTSGAFYGNSYTIDTNTYTLGSIEGHNVIITCLPADQYGTNTAANVVTNLVRTFPSTRLALMVGIGGGVPNSARDIRLGDVIVGTRTMQYDLGKIVAGVEIQRTAIARTLHHSFGKAITVLRAKHDRVPSQVPSILKERRTRSDTDPVIHYGAIASGNQVMKNSAERDIAARSLDVVCFEMEAAGIMDVVPCLPIRGICDYADSHKNKIWQRYAAAAAAACAREILSVLPSADYQTRAGPRLEFPRALPDQHQRQAQLLQTLKFDQMDSRKPTVKRAHVKTCTWFIKHPDFQIWLNEDELKLHHGLLWIRGKPGAGKPTIMKFALSKMQKDPHWSPLVNSFFFNARGEYLERSIEGMYRSLLLQLFQGYPQLRSVLNELYSTQQEYEVCPSLEILKGMFSEAILGLGQLRLTCFIDALDECDEQQVTDMVRDFEDLAEDASTEGIAFRICFSSRHYPLSSKGGDNDPRKSASRLRFNNPSLVEELQTEILQKAAGVFLWIILVADILNTEYSQGGLALKKRLVEIPSDLGALFKNILTRDSKKTEHLVLCVIWILCAKRPLKPREFYHALWSGLSQNDLVDPDPPNVTSPEDEDSATRCVIGFSKGLAEITKSTQPTVHFIHESVRDYLLKAGGLAELWPDLGFDWELSSHENLKTCCTKIRRYGPQASFAYIFSEMDCSRLIRTIPNRNCERHSEDRYNYPLFAALANRNYNSVAALSGMPSVIYIGTNIMEGMTHRRDFSDFKQRTPLSWAAQDVRLEMVKLLLRAGYNVNESDYGGYTPLHRAAEQVSHMEWGKYRPGGQTYAYASVSCCCAWSGATVKILLEYNATANARSDKNSSSPFYEASKAGWRVDPPEAIVKLLIENGANVNSRCDNDDTALHAASSAGDERITKFLIENGADVNAIGDAQWTALHCVCSENTTEEFLIEERGPHSLSILNTPGGPDASSQKIDGVINKLVIEAEPNVNSGSQQGDSEFRLASSFSYEEIVRPPSRTMLMLRP</sequence>
<dbReference type="InterPro" id="IPR053137">
    <property type="entry name" value="NLR-like"/>
</dbReference>
<dbReference type="Pfam" id="PF12796">
    <property type="entry name" value="Ank_2"/>
    <property type="match status" value="2"/>
</dbReference>
<keyword evidence="2" id="KW-0040">ANK repeat</keyword>
<evidence type="ECO:0000259" key="3">
    <source>
        <dbReference type="Pfam" id="PF01048"/>
    </source>
</evidence>
<keyword evidence="1" id="KW-0677">Repeat</keyword>
<dbReference type="PANTHER" id="PTHR46082">
    <property type="entry name" value="ATP/GTP-BINDING PROTEIN-RELATED"/>
    <property type="match status" value="1"/>
</dbReference>
<evidence type="ECO:0000313" key="6">
    <source>
        <dbReference type="Proteomes" id="UP001244207"/>
    </source>
</evidence>
<feature type="domain" description="Nucleoside phosphorylase" evidence="3">
    <location>
        <begin position="85"/>
        <end position="294"/>
    </location>
</feature>
<dbReference type="InterPro" id="IPR027417">
    <property type="entry name" value="P-loop_NTPase"/>
</dbReference>
<dbReference type="Gene3D" id="1.25.40.20">
    <property type="entry name" value="Ankyrin repeat-containing domain"/>
    <property type="match status" value="2"/>
</dbReference>
<dbReference type="GO" id="GO:0003824">
    <property type="term" value="F:catalytic activity"/>
    <property type="evidence" value="ECO:0007669"/>
    <property type="project" value="InterPro"/>
</dbReference>
<dbReference type="InterPro" id="IPR035994">
    <property type="entry name" value="Nucleoside_phosphorylase_sf"/>
</dbReference>
<dbReference type="SUPFAM" id="SSF52540">
    <property type="entry name" value="P-loop containing nucleoside triphosphate hydrolases"/>
    <property type="match status" value="1"/>
</dbReference>
<dbReference type="InterPro" id="IPR002110">
    <property type="entry name" value="Ankyrin_rpt"/>
</dbReference>
<dbReference type="InterPro" id="IPR056884">
    <property type="entry name" value="NPHP3-like_N"/>
</dbReference>
<evidence type="ECO:0000259" key="4">
    <source>
        <dbReference type="Pfam" id="PF24883"/>
    </source>
</evidence>
<gene>
    <name evidence="5" type="ORF">BDZ83DRAFT_736246</name>
</gene>
<dbReference type="InterPro" id="IPR000845">
    <property type="entry name" value="Nucleoside_phosphorylase_d"/>
</dbReference>
<dbReference type="GeneID" id="85396887"/>
<proteinExistence type="predicted"/>
<organism evidence="5 6">
    <name type="scientific">Glomerella acutata</name>
    <name type="common">Colletotrichum acutatum</name>
    <dbReference type="NCBI Taxonomy" id="27357"/>
    <lineage>
        <taxon>Eukaryota</taxon>
        <taxon>Fungi</taxon>
        <taxon>Dikarya</taxon>
        <taxon>Ascomycota</taxon>
        <taxon>Pezizomycotina</taxon>
        <taxon>Sordariomycetes</taxon>
        <taxon>Hypocreomycetidae</taxon>
        <taxon>Glomerellales</taxon>
        <taxon>Glomerellaceae</taxon>
        <taxon>Colletotrichum</taxon>
        <taxon>Colletotrichum acutatum species complex</taxon>
    </lineage>
</organism>
<evidence type="ECO:0008006" key="7">
    <source>
        <dbReference type="Google" id="ProtNLM"/>
    </source>
</evidence>
<accession>A0AAD8U995</accession>
<dbReference type="AlphaFoldDB" id="A0AAD8U995"/>